<keyword evidence="17" id="KW-0966">Cell projection</keyword>
<keyword evidence="10" id="KW-0472">Membrane</keyword>
<evidence type="ECO:0000256" key="14">
    <source>
        <dbReference type="SAM" id="MobiDB-lite"/>
    </source>
</evidence>
<keyword evidence="11" id="KW-1006">Bacterial flagellum protein export</keyword>
<dbReference type="GO" id="GO:0005525">
    <property type="term" value="F:GTP binding"/>
    <property type="evidence" value="ECO:0007669"/>
    <property type="project" value="UniProtKB-UniRule"/>
</dbReference>
<dbReference type="InterPro" id="IPR003593">
    <property type="entry name" value="AAA+_ATPase"/>
</dbReference>
<comment type="function">
    <text evidence="12">Necessary for flagellar biosynthesis. May be involved in translocation of the flagellum.</text>
</comment>
<dbReference type="NCBIfam" id="TIGR03499">
    <property type="entry name" value="FlhF"/>
    <property type="match status" value="1"/>
</dbReference>
<dbReference type="GO" id="GO:0006614">
    <property type="term" value="P:SRP-dependent cotranslational protein targeting to membrane"/>
    <property type="evidence" value="ECO:0007669"/>
    <property type="project" value="UniProtKB-UniRule"/>
</dbReference>
<dbReference type="Pfam" id="PF00448">
    <property type="entry name" value="SRP54"/>
    <property type="match status" value="1"/>
</dbReference>
<dbReference type="GO" id="GO:0015031">
    <property type="term" value="P:protein transport"/>
    <property type="evidence" value="ECO:0007669"/>
    <property type="project" value="UniProtKB-KW"/>
</dbReference>
<keyword evidence="8" id="KW-0653">Protein transport</keyword>
<comment type="similarity">
    <text evidence="2">Belongs to the GTP-binding SRP family.</text>
</comment>
<evidence type="ECO:0000256" key="12">
    <source>
        <dbReference type="ARBA" id="ARBA00025337"/>
    </source>
</evidence>
<evidence type="ECO:0000259" key="15">
    <source>
        <dbReference type="SMART" id="SM00382"/>
    </source>
</evidence>
<evidence type="ECO:0000256" key="11">
    <source>
        <dbReference type="ARBA" id="ARBA00023225"/>
    </source>
</evidence>
<dbReference type="OrthoDB" id="9778554at2"/>
<dbReference type="Gene3D" id="3.40.50.300">
    <property type="entry name" value="P-loop containing nucleotide triphosphate hydrolases"/>
    <property type="match status" value="1"/>
</dbReference>
<feature type="compositionally biased region" description="Basic and acidic residues" evidence="14">
    <location>
        <begin position="88"/>
        <end position="104"/>
    </location>
</feature>
<evidence type="ECO:0000313" key="17">
    <source>
        <dbReference type="EMBL" id="SES75966.1"/>
    </source>
</evidence>
<dbReference type="RefSeq" id="WP_091848580.1">
    <property type="nucleotide sequence ID" value="NZ_FOHZ01000001.1"/>
</dbReference>
<dbReference type="STRING" id="430453.SAMN04487962_101456"/>
<dbReference type="GO" id="GO:0005047">
    <property type="term" value="F:signal recognition particle binding"/>
    <property type="evidence" value="ECO:0007669"/>
    <property type="project" value="TreeGrafter"/>
</dbReference>
<dbReference type="GO" id="GO:0003924">
    <property type="term" value="F:GTPase activity"/>
    <property type="evidence" value="ECO:0007669"/>
    <property type="project" value="UniProtKB-UniRule"/>
</dbReference>
<dbReference type="InterPro" id="IPR027417">
    <property type="entry name" value="P-loop_NTPase"/>
</dbReference>
<evidence type="ECO:0000256" key="4">
    <source>
        <dbReference type="ARBA" id="ARBA00022448"/>
    </source>
</evidence>
<protein>
    <recommendedName>
        <fullName evidence="3 13">Flagellar biosynthesis protein FlhF</fullName>
    </recommendedName>
</protein>
<keyword evidence="18" id="KW-1185">Reference proteome</keyword>
<keyword evidence="17" id="KW-0969">Cilium</keyword>
<accession>A0A1H9Z389</accession>
<dbReference type="GO" id="GO:0044781">
    <property type="term" value="P:bacterial-type flagellum organization"/>
    <property type="evidence" value="ECO:0007669"/>
    <property type="project" value="UniProtKB-UniRule"/>
</dbReference>
<evidence type="ECO:0000313" key="18">
    <source>
        <dbReference type="Proteomes" id="UP000198762"/>
    </source>
</evidence>
<dbReference type="AlphaFoldDB" id="A0A1H9Z389"/>
<dbReference type="InterPro" id="IPR000897">
    <property type="entry name" value="SRP54_GTPase_dom"/>
</dbReference>
<dbReference type="GO" id="GO:0005886">
    <property type="term" value="C:plasma membrane"/>
    <property type="evidence" value="ECO:0007669"/>
    <property type="project" value="UniProtKB-SubCell"/>
</dbReference>
<evidence type="ECO:0000259" key="16">
    <source>
        <dbReference type="SMART" id="SM00962"/>
    </source>
</evidence>
<dbReference type="EMBL" id="FOHZ01000001">
    <property type="protein sequence ID" value="SES75966.1"/>
    <property type="molecule type" value="Genomic_DNA"/>
</dbReference>
<feature type="region of interest" description="Disordered" evidence="14">
    <location>
        <begin position="88"/>
        <end position="150"/>
    </location>
</feature>
<evidence type="ECO:0000256" key="6">
    <source>
        <dbReference type="ARBA" id="ARBA00022741"/>
    </source>
</evidence>
<keyword evidence="6" id="KW-0547">Nucleotide-binding</keyword>
<name>A0A1H9Z389_9GAMM</name>
<evidence type="ECO:0000256" key="3">
    <source>
        <dbReference type="ARBA" id="ARBA00014919"/>
    </source>
</evidence>
<sequence length="455" mass="49317">MKVKRFFAATMSAALKQVRESMGDDAVILSSRRIDGGVEIVTALDYDENMARQKLGDAAADATSDGRLAELQAEQHLRLQEELDRSRSRIRNLREQRGGYEPRQRTPAGKEYLDTDDLPSLSSPRQPGVHASAAGAERAHVPSESGASDELAVMRRELDSLRAMISEQGAAGHQVTPLARSQADAEEVLDAVRKRLAERLEEFGLSGSLAASLARQSGRGKLEDNWKRSLRTLAAGLRTGSGDWATRGGIYALVGPTGSGKTTTIGKIAAQYVLEHGADSLALVTTDRYRVAAHEQLFVFGRILNVPVRVVDDSHSLDEVLDELEDRHLVLIDTAGLSGADPGCQEQLAELANSRHRVSPHLVVPATSQSRIMKSMWHCYKMAGLAGCIMTKLDEALTLGEVLGFALETALPVAWVTDGQKIPQDLHPANAASLVRLGVERLRDVRKQQAMAEGA</sequence>
<dbReference type="SUPFAM" id="SSF52540">
    <property type="entry name" value="P-loop containing nucleoside triphosphate hydrolases"/>
    <property type="match status" value="1"/>
</dbReference>
<keyword evidence="9" id="KW-0342">GTP-binding</keyword>
<evidence type="ECO:0000256" key="7">
    <source>
        <dbReference type="ARBA" id="ARBA00022795"/>
    </source>
</evidence>
<evidence type="ECO:0000256" key="2">
    <source>
        <dbReference type="ARBA" id="ARBA00008531"/>
    </source>
</evidence>
<keyword evidence="7" id="KW-1005">Bacterial flagellum biogenesis</keyword>
<evidence type="ECO:0000256" key="9">
    <source>
        <dbReference type="ARBA" id="ARBA00023134"/>
    </source>
</evidence>
<comment type="subcellular location">
    <subcellularLocation>
        <location evidence="1">Cell membrane</location>
        <topology evidence="1">Peripheral membrane protein</topology>
        <orientation evidence="1">Cytoplasmic side</orientation>
    </subcellularLocation>
</comment>
<keyword evidence="17" id="KW-0282">Flagellum</keyword>
<dbReference type="SMART" id="SM00382">
    <property type="entry name" value="AAA"/>
    <property type="match status" value="1"/>
</dbReference>
<keyword evidence="4" id="KW-0813">Transport</keyword>
<dbReference type="FunFam" id="3.40.50.300:FF:000695">
    <property type="entry name" value="Flagellar biosynthesis regulator FlhF"/>
    <property type="match status" value="1"/>
</dbReference>
<feature type="domain" description="SRP54-type proteins GTP-binding" evidence="16">
    <location>
        <begin position="248"/>
        <end position="438"/>
    </location>
</feature>
<dbReference type="Proteomes" id="UP000198762">
    <property type="component" value="Unassembled WGS sequence"/>
</dbReference>
<gene>
    <name evidence="17" type="ORF">SAMN04487962_101456</name>
</gene>
<dbReference type="InterPro" id="IPR047040">
    <property type="entry name" value="FlhF__GTPase_dom"/>
</dbReference>
<evidence type="ECO:0000256" key="1">
    <source>
        <dbReference type="ARBA" id="ARBA00004413"/>
    </source>
</evidence>
<proteinExistence type="inferred from homology"/>
<dbReference type="PANTHER" id="PTHR43134">
    <property type="entry name" value="SIGNAL RECOGNITION PARTICLE RECEPTOR SUBUNIT ALPHA"/>
    <property type="match status" value="1"/>
</dbReference>
<keyword evidence="5" id="KW-1003">Cell membrane</keyword>
<organism evidence="17 18">
    <name type="scientific">Marinobacter segnicrescens</name>
    <dbReference type="NCBI Taxonomy" id="430453"/>
    <lineage>
        <taxon>Bacteria</taxon>
        <taxon>Pseudomonadati</taxon>
        <taxon>Pseudomonadota</taxon>
        <taxon>Gammaproteobacteria</taxon>
        <taxon>Pseudomonadales</taxon>
        <taxon>Marinobacteraceae</taxon>
        <taxon>Marinobacter</taxon>
    </lineage>
</organism>
<feature type="domain" description="AAA+ ATPase" evidence="15">
    <location>
        <begin position="247"/>
        <end position="368"/>
    </location>
</feature>
<evidence type="ECO:0000256" key="8">
    <source>
        <dbReference type="ARBA" id="ARBA00022927"/>
    </source>
</evidence>
<dbReference type="PANTHER" id="PTHR43134:SF3">
    <property type="entry name" value="FLAGELLAR BIOSYNTHESIS PROTEIN FLHF"/>
    <property type="match status" value="1"/>
</dbReference>
<dbReference type="InterPro" id="IPR020006">
    <property type="entry name" value="FlhF"/>
</dbReference>
<evidence type="ECO:0000256" key="5">
    <source>
        <dbReference type="ARBA" id="ARBA00022475"/>
    </source>
</evidence>
<dbReference type="SMART" id="SM00962">
    <property type="entry name" value="SRP54"/>
    <property type="match status" value="1"/>
</dbReference>
<evidence type="ECO:0000256" key="13">
    <source>
        <dbReference type="NCBIfam" id="TIGR03499"/>
    </source>
</evidence>
<reference evidence="18" key="1">
    <citation type="submission" date="2016-10" db="EMBL/GenBank/DDBJ databases">
        <authorList>
            <person name="Varghese N."/>
            <person name="Submissions S."/>
        </authorList>
    </citation>
    <scope>NUCLEOTIDE SEQUENCE [LARGE SCALE GENOMIC DNA]</scope>
    <source>
        <strain evidence="18">CGMCC 1.6489</strain>
    </source>
</reference>
<dbReference type="CDD" id="cd17873">
    <property type="entry name" value="FlhF"/>
    <property type="match status" value="1"/>
</dbReference>
<evidence type="ECO:0000256" key="10">
    <source>
        <dbReference type="ARBA" id="ARBA00023136"/>
    </source>
</evidence>